<gene>
    <name evidence="3" type="ORF">PR017_14895</name>
</gene>
<dbReference type="InterPro" id="IPR011006">
    <property type="entry name" value="CheY-like_superfamily"/>
</dbReference>
<dbReference type="AlphaFoldDB" id="A0AAF1K677"/>
<reference evidence="3 4" key="1">
    <citation type="journal article" date="2018" name="Sci. Rep.">
        <title>Rhizobium tumorigenes sp. nov., a novel plant tumorigenic bacterium isolated from cane gall tumors on thornless blackberry.</title>
        <authorList>
            <person name="Kuzmanovi N."/>
            <person name="Smalla K."/>
            <person name="Gronow S."/>
            <person name="PuBawska J."/>
        </authorList>
    </citation>
    <scope>NUCLEOTIDE SEQUENCE [LARGE SCALE GENOMIC DNA]</scope>
    <source>
        <strain evidence="3 4">1078</strain>
    </source>
</reference>
<reference evidence="4" key="2">
    <citation type="journal article" date="2023" name="MicrobiologyOpen">
        <title>Genomics of the tumorigenes clade of the family Rhizobiaceae and description of Rhizobium rhododendri sp. nov.</title>
        <authorList>
            <person name="Kuzmanovic N."/>
            <person name="diCenzo G.C."/>
            <person name="Bunk B."/>
            <person name="Sproeer C."/>
            <person name="Fruehling A."/>
            <person name="Neumann-Schaal M."/>
            <person name="Overmann J."/>
            <person name="Smalla K."/>
        </authorList>
    </citation>
    <scope>NUCLEOTIDE SEQUENCE [LARGE SCALE GENOMIC DNA]</scope>
    <source>
        <strain evidence="4">1078</strain>
    </source>
</reference>
<keyword evidence="1" id="KW-0597">Phosphoprotein</keyword>
<dbReference type="Gene3D" id="3.40.50.2300">
    <property type="match status" value="1"/>
</dbReference>
<dbReference type="RefSeq" id="WP_111220014.1">
    <property type="nucleotide sequence ID" value="NZ_CP117255.1"/>
</dbReference>
<organism evidence="3 4">
    <name type="scientific">Rhizobium tumorigenes</name>
    <dbReference type="NCBI Taxonomy" id="2041385"/>
    <lineage>
        <taxon>Bacteria</taxon>
        <taxon>Pseudomonadati</taxon>
        <taxon>Pseudomonadota</taxon>
        <taxon>Alphaproteobacteria</taxon>
        <taxon>Hyphomicrobiales</taxon>
        <taxon>Rhizobiaceae</taxon>
        <taxon>Rhizobium/Agrobacterium group</taxon>
        <taxon>Rhizobium</taxon>
    </lineage>
</organism>
<dbReference type="NCBIfam" id="NF009972">
    <property type="entry name" value="PRK13435.1-3"/>
    <property type="match status" value="1"/>
</dbReference>
<evidence type="ECO:0000313" key="4">
    <source>
        <dbReference type="Proteomes" id="UP000249499"/>
    </source>
</evidence>
<dbReference type="Proteomes" id="UP000249499">
    <property type="component" value="Chromosome"/>
</dbReference>
<dbReference type="GO" id="GO:0000160">
    <property type="term" value="P:phosphorelay signal transduction system"/>
    <property type="evidence" value="ECO:0007669"/>
    <property type="project" value="InterPro"/>
</dbReference>
<dbReference type="EMBL" id="CP117255">
    <property type="protein sequence ID" value="WFR95074.1"/>
    <property type="molecule type" value="Genomic_DNA"/>
</dbReference>
<evidence type="ECO:0000259" key="2">
    <source>
        <dbReference type="PROSITE" id="PS50110"/>
    </source>
</evidence>
<keyword evidence="4" id="KW-1185">Reference proteome</keyword>
<dbReference type="InterPro" id="IPR001789">
    <property type="entry name" value="Sig_transdc_resp-reg_receiver"/>
</dbReference>
<feature type="modified residue" description="4-aspartylphosphate" evidence="1">
    <location>
        <position position="52"/>
    </location>
</feature>
<sequence>MDRKVLIVEDELLIALDLEDMVESNGLQVAAIASTMARALAAAPYADIALVDVNLSDGPTGPAIGRMLAEQYGIAVVFMTANPEAVAGGIHGTLGVLRKPVQPGMVAQTLKYALGRLTGQLAAVPPDMEVFAA</sequence>
<proteinExistence type="predicted"/>
<dbReference type="PROSITE" id="PS50110">
    <property type="entry name" value="RESPONSE_REGULATORY"/>
    <property type="match status" value="1"/>
</dbReference>
<name>A0AAF1K677_9HYPH</name>
<dbReference type="SMART" id="SM00448">
    <property type="entry name" value="REC"/>
    <property type="match status" value="1"/>
</dbReference>
<accession>A0AAF1K677</accession>
<protein>
    <submittedName>
        <fullName evidence="3">Response regulator</fullName>
    </submittedName>
</protein>
<dbReference type="SUPFAM" id="SSF52172">
    <property type="entry name" value="CheY-like"/>
    <property type="match status" value="1"/>
</dbReference>
<evidence type="ECO:0000313" key="3">
    <source>
        <dbReference type="EMBL" id="WFR95074.1"/>
    </source>
</evidence>
<dbReference type="KEGG" id="rtu:PR017_14895"/>
<evidence type="ECO:0000256" key="1">
    <source>
        <dbReference type="PROSITE-ProRule" id="PRU00169"/>
    </source>
</evidence>
<dbReference type="Pfam" id="PF00072">
    <property type="entry name" value="Response_reg"/>
    <property type="match status" value="1"/>
</dbReference>
<feature type="domain" description="Response regulatory" evidence="2">
    <location>
        <begin position="4"/>
        <end position="114"/>
    </location>
</feature>